<dbReference type="Proteomes" id="UP001161390">
    <property type="component" value="Unassembled WGS sequence"/>
</dbReference>
<evidence type="ECO:0000256" key="1">
    <source>
        <dbReference type="ARBA" id="ARBA00022490"/>
    </source>
</evidence>
<name>A0ABQ5UZA5_9PROT</name>
<dbReference type="Gene3D" id="3.40.1780.10">
    <property type="entry name" value="QueA-like"/>
    <property type="match status" value="1"/>
</dbReference>
<dbReference type="PANTHER" id="PTHR30307">
    <property type="entry name" value="S-ADENOSYLMETHIONINE:TRNA RIBOSYLTRANSFERASE-ISOMERASE"/>
    <property type="match status" value="1"/>
</dbReference>
<organism evidence="6 7">
    <name type="scientific">Algimonas porphyrae</name>
    <dbReference type="NCBI Taxonomy" id="1128113"/>
    <lineage>
        <taxon>Bacteria</taxon>
        <taxon>Pseudomonadati</taxon>
        <taxon>Pseudomonadota</taxon>
        <taxon>Alphaproteobacteria</taxon>
        <taxon>Maricaulales</taxon>
        <taxon>Robiginitomaculaceae</taxon>
        <taxon>Algimonas</taxon>
    </lineage>
</organism>
<comment type="subcellular location">
    <subcellularLocation>
        <location evidence="5">Cytoplasm</location>
    </subcellularLocation>
</comment>
<keyword evidence="7" id="KW-1185">Reference proteome</keyword>
<comment type="subunit">
    <text evidence="5">Monomer.</text>
</comment>
<keyword evidence="4 5" id="KW-0671">Queuosine biosynthesis</keyword>
<protein>
    <recommendedName>
        <fullName evidence="5">S-adenosylmethionine:tRNA ribosyltransferase-isomerase</fullName>
        <ecNumber evidence="5">2.4.99.17</ecNumber>
    </recommendedName>
    <alternativeName>
        <fullName evidence="5">Queuosine biosynthesis protein QueA</fullName>
    </alternativeName>
</protein>
<dbReference type="InterPro" id="IPR042118">
    <property type="entry name" value="QueA_dom1"/>
</dbReference>
<accession>A0ABQ5UZA5</accession>
<dbReference type="InterPro" id="IPR042119">
    <property type="entry name" value="QueA_dom2"/>
</dbReference>
<reference evidence="6" key="1">
    <citation type="journal article" date="2014" name="Int. J. Syst. Evol. Microbiol.">
        <title>Complete genome of a new Firmicutes species belonging to the dominant human colonic microbiota ('Ruminococcus bicirculans') reveals two chromosomes and a selective capacity to utilize plant glucans.</title>
        <authorList>
            <consortium name="NISC Comparative Sequencing Program"/>
            <person name="Wegmann U."/>
            <person name="Louis P."/>
            <person name="Goesmann A."/>
            <person name="Henrissat B."/>
            <person name="Duncan S.H."/>
            <person name="Flint H.J."/>
        </authorList>
    </citation>
    <scope>NUCLEOTIDE SEQUENCE</scope>
    <source>
        <strain evidence="6">NBRC 108216</strain>
    </source>
</reference>
<evidence type="ECO:0000313" key="6">
    <source>
        <dbReference type="EMBL" id="GLQ20095.1"/>
    </source>
</evidence>
<comment type="function">
    <text evidence="5">Transfers and isomerizes the ribose moiety from AdoMet to the 7-aminomethyl group of 7-deazaguanine (preQ1-tRNA) to give epoxyqueuosine (oQ-tRNA).</text>
</comment>
<dbReference type="HAMAP" id="MF_00113">
    <property type="entry name" value="QueA"/>
    <property type="match status" value="1"/>
</dbReference>
<dbReference type="Pfam" id="PF02547">
    <property type="entry name" value="Queuosine_synth"/>
    <property type="match status" value="1"/>
</dbReference>
<dbReference type="EMBL" id="BSNJ01000002">
    <property type="protein sequence ID" value="GLQ20095.1"/>
    <property type="molecule type" value="Genomic_DNA"/>
</dbReference>
<evidence type="ECO:0000313" key="7">
    <source>
        <dbReference type="Proteomes" id="UP001161390"/>
    </source>
</evidence>
<dbReference type="NCBIfam" id="NF001140">
    <property type="entry name" value="PRK00147.1"/>
    <property type="match status" value="1"/>
</dbReference>
<dbReference type="Gene3D" id="2.40.10.240">
    <property type="entry name" value="QueA-like"/>
    <property type="match status" value="1"/>
</dbReference>
<evidence type="ECO:0000256" key="3">
    <source>
        <dbReference type="ARBA" id="ARBA00022691"/>
    </source>
</evidence>
<comment type="pathway">
    <text evidence="5">tRNA modification; tRNA-queuosine biosynthesis.</text>
</comment>
<keyword evidence="3 5" id="KW-0949">S-adenosyl-L-methionine</keyword>
<dbReference type="InterPro" id="IPR036100">
    <property type="entry name" value="QueA_sf"/>
</dbReference>
<dbReference type="NCBIfam" id="TIGR00113">
    <property type="entry name" value="queA"/>
    <property type="match status" value="1"/>
</dbReference>
<comment type="similarity">
    <text evidence="5">Belongs to the QueA family.</text>
</comment>
<dbReference type="SUPFAM" id="SSF111337">
    <property type="entry name" value="QueA-like"/>
    <property type="match status" value="1"/>
</dbReference>
<keyword evidence="2 5" id="KW-0808">Transferase</keyword>
<reference evidence="6" key="2">
    <citation type="submission" date="2023-01" db="EMBL/GenBank/DDBJ databases">
        <title>Draft genome sequence of Algimonas porphyrae strain NBRC 108216.</title>
        <authorList>
            <person name="Sun Q."/>
            <person name="Mori K."/>
        </authorList>
    </citation>
    <scope>NUCLEOTIDE SEQUENCE</scope>
    <source>
        <strain evidence="6">NBRC 108216</strain>
    </source>
</reference>
<evidence type="ECO:0000256" key="5">
    <source>
        <dbReference type="HAMAP-Rule" id="MF_00113"/>
    </source>
</evidence>
<evidence type="ECO:0000256" key="2">
    <source>
        <dbReference type="ARBA" id="ARBA00022679"/>
    </source>
</evidence>
<dbReference type="PANTHER" id="PTHR30307:SF0">
    <property type="entry name" value="S-ADENOSYLMETHIONINE:TRNA RIBOSYLTRANSFERASE-ISOMERASE"/>
    <property type="match status" value="1"/>
</dbReference>
<gene>
    <name evidence="5 6" type="primary">queA</name>
    <name evidence="6" type="ORF">GCM10007854_10500</name>
</gene>
<proteinExistence type="inferred from homology"/>
<dbReference type="EC" id="2.4.99.17" evidence="5"/>
<comment type="caution">
    <text evidence="6">The sequence shown here is derived from an EMBL/GenBank/DDBJ whole genome shotgun (WGS) entry which is preliminary data.</text>
</comment>
<keyword evidence="1 5" id="KW-0963">Cytoplasm</keyword>
<sequence>MRLVDVSDFDFDLPESAIALRPAEPRDSARLLCVGQDLERGLSDHHVHDLPDLLDPGDLLVINDTKVIPAALKATRPARPQGGGGDVALTVNLHKRTGPDGWRAFIRPAKRLRQGDTVIFANDFAATVMDIHRGGDVALQFDRRDAALDQAVALHGGMPLPPYIARQRPADDRDETDYQTVYADEPGSVAAPTAGLHFTPELFDRLNARGVTIARLTLHVGAGTFLPVKSDRTEDHIMHSEWYEVTDAVDQAIRAAKQGGGRVIAVGTTALRALEASGGQAQSGETDIFITPGYRFKVVDGLMTNFHLPKSTLFMLVSALAGVDMMHAAYRHAIQTGYRFYSYGDSSLLWRR</sequence>
<dbReference type="InterPro" id="IPR003699">
    <property type="entry name" value="QueA"/>
</dbReference>
<comment type="catalytic activity">
    <reaction evidence="5">
        <text>7-aminomethyl-7-carbaguanosine(34) in tRNA + S-adenosyl-L-methionine = epoxyqueuosine(34) in tRNA + adenine + L-methionine + 2 H(+)</text>
        <dbReference type="Rhea" id="RHEA:32155"/>
        <dbReference type="Rhea" id="RHEA-COMP:10342"/>
        <dbReference type="Rhea" id="RHEA-COMP:18582"/>
        <dbReference type="ChEBI" id="CHEBI:15378"/>
        <dbReference type="ChEBI" id="CHEBI:16708"/>
        <dbReference type="ChEBI" id="CHEBI:57844"/>
        <dbReference type="ChEBI" id="CHEBI:59789"/>
        <dbReference type="ChEBI" id="CHEBI:82833"/>
        <dbReference type="ChEBI" id="CHEBI:194443"/>
        <dbReference type="EC" id="2.4.99.17"/>
    </reaction>
</comment>
<evidence type="ECO:0000256" key="4">
    <source>
        <dbReference type="ARBA" id="ARBA00022785"/>
    </source>
</evidence>